<dbReference type="InterPro" id="IPR018958">
    <property type="entry name" value="Knr4/Smi1-like_dom"/>
</dbReference>
<name>A0A058ZK66_9RHOB</name>
<evidence type="ECO:0000259" key="1">
    <source>
        <dbReference type="SMART" id="SM00860"/>
    </source>
</evidence>
<dbReference type="RefSeq" id="WP_035252433.1">
    <property type="nucleotide sequence ID" value="NZ_AQQY01000010.1"/>
</dbReference>
<dbReference type="Pfam" id="PF09346">
    <property type="entry name" value="SMI1_KNR4"/>
    <property type="match status" value="1"/>
</dbReference>
<evidence type="ECO:0000313" key="3">
    <source>
        <dbReference type="Proteomes" id="UP000024836"/>
    </source>
</evidence>
<feature type="domain" description="Knr4/Smi1-like" evidence="1">
    <location>
        <begin position="53"/>
        <end position="175"/>
    </location>
</feature>
<dbReference type="SUPFAM" id="SSF160631">
    <property type="entry name" value="SMI1/KNR4-like"/>
    <property type="match status" value="1"/>
</dbReference>
<dbReference type="AlphaFoldDB" id="A0A058ZK66"/>
<gene>
    <name evidence="2" type="ORF">ATO10_13409</name>
</gene>
<dbReference type="InterPro" id="IPR037883">
    <property type="entry name" value="Knr4/Smi1-like_sf"/>
</dbReference>
<sequence length="232" mass="25979">MSGQVGNVLSEMKELVRQRLDPLGCEDFGNGAFQSGHVPHIAPLKYLVTCYAGLDNEDIEPAEADCSRRIPQPYRDFLTVLNGAHILGISLNGFDGRQIDRSGAGIGQPVSLRYDNLFRAESYIPEGHFGFGAINGPWYSQGVLYLASTGEVEMYHRDADLIGARWPSFADFLTQEIPRRFSLFNVDWTVNKEAKLLPGDTADWERIGEEHDKRRKADHSVLGKAKRLLKRS</sequence>
<dbReference type="Gene3D" id="3.40.1580.10">
    <property type="entry name" value="SMI1/KNR4-like"/>
    <property type="match status" value="1"/>
</dbReference>
<dbReference type="SMART" id="SM00860">
    <property type="entry name" value="SMI1_KNR4"/>
    <property type="match status" value="1"/>
</dbReference>
<dbReference type="STRING" id="1461693.ATO10_13409"/>
<dbReference type="OrthoDB" id="8071978at2"/>
<dbReference type="EMBL" id="AQQY01000010">
    <property type="protein sequence ID" value="KCV81181.1"/>
    <property type="molecule type" value="Genomic_DNA"/>
</dbReference>
<reference evidence="2 3" key="1">
    <citation type="submission" date="2013-04" db="EMBL/GenBank/DDBJ databases">
        <title>Shimia sp. 22II-S11-Z10 Genome Sequencing.</title>
        <authorList>
            <person name="Lai Q."/>
            <person name="Li G."/>
            <person name="Shao Z."/>
        </authorList>
    </citation>
    <scope>NUCLEOTIDE SEQUENCE [LARGE SCALE GENOMIC DNA]</scope>
    <source>
        <strain evidence="3">22II-S11-Z10</strain>
    </source>
</reference>
<accession>A0A058ZK66</accession>
<organism evidence="2 3">
    <name type="scientific">Actibacterium atlanticum</name>
    <dbReference type="NCBI Taxonomy" id="1461693"/>
    <lineage>
        <taxon>Bacteria</taxon>
        <taxon>Pseudomonadati</taxon>
        <taxon>Pseudomonadota</taxon>
        <taxon>Alphaproteobacteria</taxon>
        <taxon>Rhodobacterales</taxon>
        <taxon>Roseobacteraceae</taxon>
        <taxon>Actibacterium</taxon>
    </lineage>
</organism>
<dbReference type="Proteomes" id="UP000024836">
    <property type="component" value="Unassembled WGS sequence"/>
</dbReference>
<keyword evidence="3" id="KW-1185">Reference proteome</keyword>
<comment type="caution">
    <text evidence="2">The sequence shown here is derived from an EMBL/GenBank/DDBJ whole genome shotgun (WGS) entry which is preliminary data.</text>
</comment>
<evidence type="ECO:0000313" key="2">
    <source>
        <dbReference type="EMBL" id="KCV81181.1"/>
    </source>
</evidence>
<proteinExistence type="predicted"/>
<protein>
    <recommendedName>
        <fullName evidence="1">Knr4/Smi1-like domain-containing protein</fullName>
    </recommendedName>
</protein>